<keyword evidence="5" id="KW-0132">Cell division</keyword>
<keyword evidence="2" id="KW-0539">Nucleus</keyword>
<dbReference type="InterPro" id="IPR021786">
    <property type="entry name" value="Cdc5p/Cef1_C"/>
</dbReference>
<dbReference type="GO" id="GO:0000974">
    <property type="term" value="C:Prp19 complex"/>
    <property type="evidence" value="ECO:0007669"/>
    <property type="project" value="InterPro"/>
</dbReference>
<evidence type="ECO:0000256" key="1">
    <source>
        <dbReference type="ARBA" id="ARBA00023125"/>
    </source>
</evidence>
<evidence type="ECO:0000313" key="6">
    <source>
        <dbReference type="Proteomes" id="UP000265520"/>
    </source>
</evidence>
<dbReference type="Proteomes" id="UP000265520">
    <property type="component" value="Unassembled WGS sequence"/>
</dbReference>
<dbReference type="GO" id="GO:0051301">
    <property type="term" value="P:cell division"/>
    <property type="evidence" value="ECO:0007669"/>
    <property type="project" value="UniProtKB-KW"/>
</dbReference>
<feature type="non-terminal residue" evidence="5">
    <location>
        <position position="155"/>
    </location>
</feature>
<dbReference type="GO" id="GO:0000398">
    <property type="term" value="P:mRNA splicing, via spliceosome"/>
    <property type="evidence" value="ECO:0007669"/>
    <property type="project" value="InterPro"/>
</dbReference>
<protein>
    <submittedName>
        <fullName evidence="5">Cell division cycle 5-like protein</fullName>
    </submittedName>
</protein>
<evidence type="ECO:0000313" key="5">
    <source>
        <dbReference type="EMBL" id="MCI30371.1"/>
    </source>
</evidence>
<feature type="compositionally biased region" description="Basic and acidic residues" evidence="3">
    <location>
        <begin position="42"/>
        <end position="55"/>
    </location>
</feature>
<organism evidence="5 6">
    <name type="scientific">Trifolium medium</name>
    <dbReference type="NCBI Taxonomy" id="97028"/>
    <lineage>
        <taxon>Eukaryota</taxon>
        <taxon>Viridiplantae</taxon>
        <taxon>Streptophyta</taxon>
        <taxon>Embryophyta</taxon>
        <taxon>Tracheophyta</taxon>
        <taxon>Spermatophyta</taxon>
        <taxon>Magnoliopsida</taxon>
        <taxon>eudicotyledons</taxon>
        <taxon>Gunneridae</taxon>
        <taxon>Pentapetalae</taxon>
        <taxon>rosids</taxon>
        <taxon>fabids</taxon>
        <taxon>Fabales</taxon>
        <taxon>Fabaceae</taxon>
        <taxon>Papilionoideae</taxon>
        <taxon>50 kb inversion clade</taxon>
        <taxon>NPAAA clade</taxon>
        <taxon>Hologalegina</taxon>
        <taxon>IRL clade</taxon>
        <taxon>Trifolieae</taxon>
        <taxon>Trifolium</taxon>
    </lineage>
</organism>
<feature type="region of interest" description="Disordered" evidence="3">
    <location>
        <begin position="24"/>
        <end position="57"/>
    </location>
</feature>
<reference evidence="5 6" key="1">
    <citation type="journal article" date="2018" name="Front. Plant Sci.">
        <title>Red Clover (Trifolium pratense) and Zigzag Clover (T. medium) - A Picture of Genomic Similarities and Differences.</title>
        <authorList>
            <person name="Dluhosova J."/>
            <person name="Istvanek J."/>
            <person name="Nedelnik J."/>
            <person name="Repkova J."/>
        </authorList>
    </citation>
    <scope>NUCLEOTIDE SEQUENCE [LARGE SCALE GENOMIC DNA]</scope>
    <source>
        <strain evidence="6">cv. 10/8</strain>
        <tissue evidence="5">Leaf</tissue>
    </source>
</reference>
<dbReference type="EMBL" id="LXQA010179073">
    <property type="protein sequence ID" value="MCI30371.1"/>
    <property type="molecule type" value="Genomic_DNA"/>
</dbReference>
<evidence type="ECO:0000256" key="2">
    <source>
        <dbReference type="ARBA" id="ARBA00023242"/>
    </source>
</evidence>
<feature type="region of interest" description="Disordered" evidence="3">
    <location>
        <begin position="129"/>
        <end position="155"/>
    </location>
</feature>
<feature type="domain" description="Pre-mRNA splicing factor component Cdc5p/Cef1 C-terminal" evidence="4">
    <location>
        <begin position="1"/>
        <end position="135"/>
    </location>
</feature>
<comment type="caution">
    <text evidence="5">The sequence shown here is derived from an EMBL/GenBank/DDBJ whole genome shotgun (WGS) entry which is preliminary data.</text>
</comment>
<dbReference type="GO" id="GO:0005681">
    <property type="term" value="C:spliceosomal complex"/>
    <property type="evidence" value="ECO:0007669"/>
    <property type="project" value="TreeGrafter"/>
</dbReference>
<dbReference type="PANTHER" id="PTHR45885">
    <property type="entry name" value="CELL DIVISION CYCLE 5-LIKE PROTEIN"/>
    <property type="match status" value="1"/>
</dbReference>
<sequence length="155" mass="17785">MKKSLRSGLSSLPQPKNEYQIVMQPVQEDAEEPEEKIEEDMSDRMAREKAEEEARQQALLRKRSKVLQRELPRPPPASIELIRNSLIRADGDKSSFVPPTNIEQADEMIRRELLTLLEHDNAKYPLEEIANKERKKGSKRAANGPAVPVIEDFQE</sequence>
<evidence type="ECO:0000256" key="3">
    <source>
        <dbReference type="SAM" id="MobiDB-lite"/>
    </source>
</evidence>
<dbReference type="PANTHER" id="PTHR45885:SF1">
    <property type="entry name" value="CELL DIVISION CYCLE 5-LIKE PROTEIN"/>
    <property type="match status" value="1"/>
</dbReference>
<dbReference type="Pfam" id="PF11831">
    <property type="entry name" value="Myb_Cef"/>
    <property type="match status" value="1"/>
</dbReference>
<dbReference type="AlphaFoldDB" id="A0A392R1B0"/>
<feature type="compositionally biased region" description="Acidic residues" evidence="3">
    <location>
        <begin position="28"/>
        <end position="41"/>
    </location>
</feature>
<keyword evidence="6" id="KW-1185">Reference proteome</keyword>
<keyword evidence="5" id="KW-0131">Cell cycle</keyword>
<dbReference type="InterPro" id="IPR047242">
    <property type="entry name" value="CDC5L/Cef1"/>
</dbReference>
<proteinExistence type="predicted"/>
<name>A0A392R1B0_9FABA</name>
<evidence type="ECO:0000259" key="4">
    <source>
        <dbReference type="Pfam" id="PF11831"/>
    </source>
</evidence>
<keyword evidence="1" id="KW-0238">DNA-binding</keyword>
<accession>A0A392R1B0</accession>
<dbReference type="GO" id="GO:0003677">
    <property type="term" value="F:DNA binding"/>
    <property type="evidence" value="ECO:0007669"/>
    <property type="project" value="UniProtKB-KW"/>
</dbReference>